<dbReference type="GO" id="GO:0034551">
    <property type="term" value="P:mitochondrial respiratory chain complex III assembly"/>
    <property type="evidence" value="ECO:0007669"/>
    <property type="project" value="InterPro"/>
</dbReference>
<dbReference type="InterPro" id="IPR050435">
    <property type="entry name" value="MZM1/LYRM7"/>
</dbReference>
<keyword evidence="5" id="KW-0809">Transit peptide</keyword>
<gene>
    <name evidence="10" type="ORF">BN1708_005917</name>
</gene>
<keyword evidence="7" id="KW-0143">Chaperone</keyword>
<dbReference type="Proteomes" id="UP000044602">
    <property type="component" value="Unassembled WGS sequence"/>
</dbReference>
<comment type="subunit">
    <text evidence="3">Interacts with RIP1.</text>
</comment>
<dbReference type="AlphaFoldDB" id="A0A0G4MFL8"/>
<name>A0A0G4MFL8_VERLO</name>
<accession>A0A0G4MFL8</accession>
<dbReference type="InterPro" id="IPR045298">
    <property type="entry name" value="Complex1_LYR_LYRM7"/>
</dbReference>
<keyword evidence="6" id="KW-0496">Mitochondrion</keyword>
<evidence type="ECO:0000256" key="6">
    <source>
        <dbReference type="ARBA" id="ARBA00023128"/>
    </source>
</evidence>
<dbReference type="SMR" id="A0A0G4MFL8"/>
<comment type="function">
    <text evidence="8">Assembly factor required for Rieske Fe-S protein RIP1 incorporation into the cytochrome b-c1 (CIII) complex. Functions as a chaperone, binding to this subunit within the mitochondrial matrix and stabilizing it prior to its translocation and insertion into the late CIII dimeric intermediate within the mitochondrial inner membrane. Modulates the mitochondrial matrix zinc pool.</text>
</comment>
<dbReference type="PANTHER" id="PTHR46749">
    <property type="entry name" value="COMPLEX III ASSEMBLY FACTOR LYRM7"/>
    <property type="match status" value="1"/>
</dbReference>
<dbReference type="GO" id="GO:0005759">
    <property type="term" value="C:mitochondrial matrix"/>
    <property type="evidence" value="ECO:0007669"/>
    <property type="project" value="UniProtKB-SubCell"/>
</dbReference>
<evidence type="ECO:0000256" key="8">
    <source>
        <dbReference type="ARBA" id="ARBA00025268"/>
    </source>
</evidence>
<evidence type="ECO:0000313" key="11">
    <source>
        <dbReference type="Proteomes" id="UP000044602"/>
    </source>
</evidence>
<sequence length="109" mass="11963">MTALVAYRNLWRAANIAFQGDAPVLAAARQQIRDNFREKSTLPANDPTIQPMIQKAEEVAKFLRHNLVQGQPQGNDSFKLRIHKDTERGDNDSIKTAGQGKASGGCCQG</sequence>
<evidence type="ECO:0000256" key="2">
    <source>
        <dbReference type="ARBA" id="ARBA00009949"/>
    </source>
</evidence>
<feature type="region of interest" description="Disordered" evidence="9">
    <location>
        <begin position="70"/>
        <end position="109"/>
    </location>
</feature>
<evidence type="ECO:0000256" key="7">
    <source>
        <dbReference type="ARBA" id="ARBA00023186"/>
    </source>
</evidence>
<evidence type="ECO:0000313" key="10">
    <source>
        <dbReference type="EMBL" id="CRK32815.1"/>
    </source>
</evidence>
<comment type="similarity">
    <text evidence="2">Belongs to the complex I LYR family. MZM1 subfamily.</text>
</comment>
<evidence type="ECO:0000256" key="5">
    <source>
        <dbReference type="ARBA" id="ARBA00022946"/>
    </source>
</evidence>
<proteinExistence type="inferred from homology"/>
<reference evidence="10 11" key="1">
    <citation type="submission" date="2015-05" db="EMBL/GenBank/DDBJ databases">
        <authorList>
            <person name="Wang D.B."/>
            <person name="Wang M."/>
        </authorList>
    </citation>
    <scope>NUCLEOTIDE SEQUENCE [LARGE SCALE GENOMIC DNA]</scope>
    <source>
        <strain evidence="10">VL1</strain>
    </source>
</reference>
<dbReference type="EMBL" id="CVQH01022305">
    <property type="protein sequence ID" value="CRK32815.1"/>
    <property type="molecule type" value="Genomic_DNA"/>
</dbReference>
<protein>
    <recommendedName>
        <fullName evidence="4">Mitochondrial zinc maintenance protein 1, mitochondrial</fullName>
    </recommendedName>
</protein>
<keyword evidence="11" id="KW-1185">Reference proteome</keyword>
<dbReference type="GO" id="GO:0044183">
    <property type="term" value="F:protein folding chaperone"/>
    <property type="evidence" value="ECO:0007669"/>
    <property type="project" value="TreeGrafter"/>
</dbReference>
<evidence type="ECO:0000256" key="3">
    <source>
        <dbReference type="ARBA" id="ARBA00011589"/>
    </source>
</evidence>
<dbReference type="PANTHER" id="PTHR46749:SF1">
    <property type="entry name" value="COMPLEX III ASSEMBLY FACTOR LYRM7"/>
    <property type="match status" value="1"/>
</dbReference>
<feature type="compositionally biased region" description="Basic and acidic residues" evidence="9">
    <location>
        <begin position="83"/>
        <end position="93"/>
    </location>
</feature>
<evidence type="ECO:0000256" key="9">
    <source>
        <dbReference type="SAM" id="MobiDB-lite"/>
    </source>
</evidence>
<dbReference type="STRING" id="100787.A0A0G4MFL8"/>
<evidence type="ECO:0000256" key="1">
    <source>
        <dbReference type="ARBA" id="ARBA00004305"/>
    </source>
</evidence>
<evidence type="ECO:0000256" key="4">
    <source>
        <dbReference type="ARBA" id="ARBA00015108"/>
    </source>
</evidence>
<dbReference type="CDD" id="cd20267">
    <property type="entry name" value="Complex1_LYR_LYRM7"/>
    <property type="match status" value="1"/>
</dbReference>
<organism evidence="10 11">
    <name type="scientific">Verticillium longisporum</name>
    <name type="common">Verticillium dahliae var. longisporum</name>
    <dbReference type="NCBI Taxonomy" id="100787"/>
    <lineage>
        <taxon>Eukaryota</taxon>
        <taxon>Fungi</taxon>
        <taxon>Dikarya</taxon>
        <taxon>Ascomycota</taxon>
        <taxon>Pezizomycotina</taxon>
        <taxon>Sordariomycetes</taxon>
        <taxon>Hypocreomycetidae</taxon>
        <taxon>Glomerellales</taxon>
        <taxon>Plectosphaerellaceae</taxon>
        <taxon>Verticillium</taxon>
    </lineage>
</organism>
<comment type="subcellular location">
    <subcellularLocation>
        <location evidence="1">Mitochondrion matrix</location>
    </subcellularLocation>
</comment>